<evidence type="ECO:0000313" key="2">
    <source>
        <dbReference type="EMBL" id="KKM83491.1"/>
    </source>
</evidence>
<gene>
    <name evidence="2" type="ORF">LCGC14_1308850</name>
</gene>
<dbReference type="Pfam" id="PF06074">
    <property type="entry name" value="Portal_Mu"/>
    <property type="match status" value="1"/>
</dbReference>
<evidence type="ECO:0000256" key="1">
    <source>
        <dbReference type="SAM" id="MobiDB-lite"/>
    </source>
</evidence>
<dbReference type="EMBL" id="LAZR01007705">
    <property type="protein sequence ID" value="KKM83491.1"/>
    <property type="molecule type" value="Genomic_DNA"/>
</dbReference>
<dbReference type="InterPro" id="IPR009279">
    <property type="entry name" value="Portal_Mu"/>
</dbReference>
<accession>A0A0F9L7W2</accession>
<proteinExistence type="predicted"/>
<comment type="caution">
    <text evidence="2">The sequence shown here is derived from an EMBL/GenBank/DDBJ whole genome shotgun (WGS) entry which is preliminary data.</text>
</comment>
<sequence>MPTPPVEAPAKPSALGEKTGSQSSQPIGMPINMPGFGTVGPATYKMYRRMRNNPNVALARAIFMGPIKSANWSYEVEDNGDDTMRQFIEAQLDPLRYWILHNTLFGLDYGHADFEKVWEVVEGMLGYRKLKPLRVENTDTLVDKDTGAFLGVKNNGTELMPADVFHWTYDMEAGNFNGRSWFDNITNEWHAWNQIRERLGKYLTKVAGTIPIMRYGPGTAKDENGVERDNSEHAMRVLQMLGQGHGVAMQNTLSSWAQDAMRQGIDVSKLMAWSIEFLETKGRHGAEFVESMRHFERQIFRGLLVPERVATEGEHGTKAESGVHADIALQNSQEVLDDVIRHINWYLVDPLLAVNWGAGAIGGVVIKAAPLVDHKRALIEKLVTQVLAPQNADLFARWLSVDGMMDVLGLPKSADSLDEFETQDDEAPTPAEERDVFLAGLMREQVAATGETE</sequence>
<reference evidence="2" key="1">
    <citation type="journal article" date="2015" name="Nature">
        <title>Complex archaea that bridge the gap between prokaryotes and eukaryotes.</title>
        <authorList>
            <person name="Spang A."/>
            <person name="Saw J.H."/>
            <person name="Jorgensen S.L."/>
            <person name="Zaremba-Niedzwiedzka K."/>
            <person name="Martijn J."/>
            <person name="Lind A.E."/>
            <person name="van Eijk R."/>
            <person name="Schleper C."/>
            <person name="Guy L."/>
            <person name="Ettema T.J."/>
        </authorList>
    </citation>
    <scope>NUCLEOTIDE SEQUENCE</scope>
</reference>
<evidence type="ECO:0008006" key="3">
    <source>
        <dbReference type="Google" id="ProtNLM"/>
    </source>
</evidence>
<feature type="region of interest" description="Disordered" evidence="1">
    <location>
        <begin position="1"/>
        <end position="32"/>
    </location>
</feature>
<protein>
    <recommendedName>
        <fullName evidence="3">Portal protein</fullName>
    </recommendedName>
</protein>
<organism evidence="2">
    <name type="scientific">marine sediment metagenome</name>
    <dbReference type="NCBI Taxonomy" id="412755"/>
    <lineage>
        <taxon>unclassified sequences</taxon>
        <taxon>metagenomes</taxon>
        <taxon>ecological metagenomes</taxon>
    </lineage>
</organism>
<name>A0A0F9L7W2_9ZZZZ</name>
<dbReference type="AlphaFoldDB" id="A0A0F9L7W2"/>